<proteinExistence type="predicted"/>
<name>A0A183J954_9BILA</name>
<dbReference type="GO" id="GO:0004134">
    <property type="term" value="F:4-alpha-glucanotransferase activity"/>
    <property type="evidence" value="ECO:0007669"/>
    <property type="project" value="InterPro"/>
</dbReference>
<accession>A0A183J954</accession>
<sequence>MGFRERNAGREIDEYMLDKGFDIEVGVDLSTGFVHGGNEWNCGTWMDKMGSSDKAGNRGKPATPRDGSAVEIVGLSFTVLAWLHKMHTVGKYKHRGVSRNIDGAQTYWTWQMWSCLIRRNFERCFWIPINDSDIQTDVTDPKLATVRGIYKDTFGGTHAWADYQFRPNFTVSIVVAPELFSIDNATCALRLAEEKLLGKLGMKTLIERHVALDWAYDGYYDNADDSSEYGRARGFNYHQGPEWLWLTGYFLRALLVTAKRVQNEDVWKETVAKVERILSRHSAHMHSSPWSSLPELTNKVNLFPFSYALLCYL</sequence>
<dbReference type="PANTHER" id="PTHR10569">
    <property type="entry name" value="GLYCOGEN DEBRANCHING ENZYME"/>
    <property type="match status" value="1"/>
</dbReference>
<dbReference type="InterPro" id="IPR010401">
    <property type="entry name" value="AGL/Gdb1"/>
</dbReference>
<dbReference type="PANTHER" id="PTHR10569:SF2">
    <property type="entry name" value="GLYCOGEN DEBRANCHING ENZYME"/>
    <property type="match status" value="1"/>
</dbReference>
<dbReference type="OrthoDB" id="10248904at2759"/>
<protein>
    <submittedName>
        <fullName evidence="4">GDE_C domain-containing protein</fullName>
    </submittedName>
</protein>
<keyword evidence="3" id="KW-1185">Reference proteome</keyword>
<feature type="domain" description="Glycogen debranching enzyme C-terminal" evidence="1">
    <location>
        <begin position="19"/>
        <end position="301"/>
    </location>
</feature>
<dbReference type="Pfam" id="PF06202">
    <property type="entry name" value="GDE_C"/>
    <property type="match status" value="1"/>
</dbReference>
<organism evidence="4">
    <name type="scientific">Soboliphyme baturini</name>
    <dbReference type="NCBI Taxonomy" id="241478"/>
    <lineage>
        <taxon>Eukaryota</taxon>
        <taxon>Metazoa</taxon>
        <taxon>Ecdysozoa</taxon>
        <taxon>Nematoda</taxon>
        <taxon>Enoplea</taxon>
        <taxon>Dorylaimia</taxon>
        <taxon>Dioctophymatida</taxon>
        <taxon>Dioctophymatoidea</taxon>
        <taxon>Soboliphymatidae</taxon>
        <taxon>Soboliphyme</taxon>
    </lineage>
</organism>
<dbReference type="GO" id="GO:0004135">
    <property type="term" value="F:amylo-alpha-1,6-glucosidase activity"/>
    <property type="evidence" value="ECO:0007669"/>
    <property type="project" value="InterPro"/>
</dbReference>
<dbReference type="InterPro" id="IPR008928">
    <property type="entry name" value="6-hairpin_glycosidase_sf"/>
</dbReference>
<dbReference type="InterPro" id="IPR032790">
    <property type="entry name" value="GDE_C"/>
</dbReference>
<evidence type="ECO:0000313" key="2">
    <source>
        <dbReference type="EMBL" id="VDP47968.1"/>
    </source>
</evidence>
<dbReference type="EMBL" id="UZAM01017664">
    <property type="protein sequence ID" value="VDP47968.1"/>
    <property type="molecule type" value="Genomic_DNA"/>
</dbReference>
<dbReference type="Proteomes" id="UP000270296">
    <property type="component" value="Unassembled WGS sequence"/>
</dbReference>
<reference evidence="2 3" key="2">
    <citation type="submission" date="2018-11" db="EMBL/GenBank/DDBJ databases">
        <authorList>
            <consortium name="Pathogen Informatics"/>
        </authorList>
    </citation>
    <scope>NUCLEOTIDE SEQUENCE [LARGE SCALE GENOMIC DNA]</scope>
</reference>
<dbReference type="WBParaSite" id="SBAD_0001280801-mRNA-1">
    <property type="protein sequence ID" value="SBAD_0001280801-mRNA-1"/>
    <property type="gene ID" value="SBAD_0001280801"/>
</dbReference>
<dbReference type="SUPFAM" id="SSF48208">
    <property type="entry name" value="Six-hairpin glycosidases"/>
    <property type="match status" value="1"/>
</dbReference>
<evidence type="ECO:0000313" key="3">
    <source>
        <dbReference type="Proteomes" id="UP000270296"/>
    </source>
</evidence>
<dbReference type="GO" id="GO:0005980">
    <property type="term" value="P:glycogen catabolic process"/>
    <property type="evidence" value="ECO:0007669"/>
    <property type="project" value="InterPro"/>
</dbReference>
<reference evidence="4" key="1">
    <citation type="submission" date="2016-06" db="UniProtKB">
        <authorList>
            <consortium name="WormBaseParasite"/>
        </authorList>
    </citation>
    <scope>IDENTIFICATION</scope>
</reference>
<dbReference type="AlphaFoldDB" id="A0A183J954"/>
<evidence type="ECO:0000313" key="4">
    <source>
        <dbReference type="WBParaSite" id="SBAD_0001280801-mRNA-1"/>
    </source>
</evidence>
<gene>
    <name evidence="2" type="ORF">SBAD_LOCUS12402</name>
</gene>
<evidence type="ECO:0000259" key="1">
    <source>
        <dbReference type="Pfam" id="PF06202"/>
    </source>
</evidence>